<dbReference type="AlphaFoldDB" id="A0A372NZP5"/>
<reference evidence="6 7" key="1">
    <citation type="submission" date="2018-08" db="EMBL/GenBank/DDBJ databases">
        <title>Mucilaginibacter sp. MYSH2.</title>
        <authorList>
            <person name="Seo T."/>
        </authorList>
    </citation>
    <scope>NUCLEOTIDE SEQUENCE [LARGE SCALE GENOMIC DNA]</scope>
    <source>
        <strain evidence="6 7">MYSH2</strain>
    </source>
</reference>
<dbReference type="InterPro" id="IPR043129">
    <property type="entry name" value="ATPase_NBD"/>
</dbReference>
<evidence type="ECO:0000259" key="4">
    <source>
        <dbReference type="Pfam" id="PF00370"/>
    </source>
</evidence>
<keyword evidence="2" id="KW-0808">Transferase</keyword>
<dbReference type="GO" id="GO:0005829">
    <property type="term" value="C:cytosol"/>
    <property type="evidence" value="ECO:0007669"/>
    <property type="project" value="TreeGrafter"/>
</dbReference>
<accession>A0A372NZP5</accession>
<dbReference type="InterPro" id="IPR018484">
    <property type="entry name" value="FGGY_N"/>
</dbReference>
<feature type="domain" description="Carbohydrate kinase FGGY C-terminal" evidence="5">
    <location>
        <begin position="247"/>
        <end position="436"/>
    </location>
</feature>
<dbReference type="Gene3D" id="3.30.420.40">
    <property type="match status" value="2"/>
</dbReference>
<dbReference type="RefSeq" id="WP_117391133.1">
    <property type="nucleotide sequence ID" value="NZ_QWDC01000001.1"/>
</dbReference>
<dbReference type="SUPFAM" id="SSF53067">
    <property type="entry name" value="Actin-like ATPase domain"/>
    <property type="match status" value="2"/>
</dbReference>
<dbReference type="Pfam" id="PF21546">
    <property type="entry name" value="FGGY_C_2"/>
    <property type="match status" value="1"/>
</dbReference>
<evidence type="ECO:0000256" key="1">
    <source>
        <dbReference type="ARBA" id="ARBA00009156"/>
    </source>
</evidence>
<dbReference type="PANTHER" id="PTHR10196:SF57">
    <property type="entry name" value="XYLULOSE KINASE"/>
    <property type="match status" value="1"/>
</dbReference>
<evidence type="ECO:0000256" key="2">
    <source>
        <dbReference type="ARBA" id="ARBA00022679"/>
    </source>
</evidence>
<comment type="caution">
    <text evidence="6">The sequence shown here is derived from an EMBL/GenBank/DDBJ whole genome shotgun (WGS) entry which is preliminary data.</text>
</comment>
<evidence type="ECO:0000256" key="3">
    <source>
        <dbReference type="ARBA" id="ARBA00022777"/>
    </source>
</evidence>
<keyword evidence="3 6" id="KW-0418">Kinase</keyword>
<gene>
    <name evidence="6" type="ORF">D0C36_08710</name>
</gene>
<comment type="similarity">
    <text evidence="1">Belongs to the FGGY kinase family.</text>
</comment>
<proteinExistence type="inferred from homology"/>
<evidence type="ECO:0000259" key="5">
    <source>
        <dbReference type="Pfam" id="PF21546"/>
    </source>
</evidence>
<organism evidence="6 7">
    <name type="scientific">Mucilaginibacter conchicola</name>
    <dbReference type="NCBI Taxonomy" id="2303333"/>
    <lineage>
        <taxon>Bacteria</taxon>
        <taxon>Pseudomonadati</taxon>
        <taxon>Bacteroidota</taxon>
        <taxon>Sphingobacteriia</taxon>
        <taxon>Sphingobacteriales</taxon>
        <taxon>Sphingobacteriaceae</taxon>
        <taxon>Mucilaginibacter</taxon>
    </lineage>
</organism>
<dbReference type="GO" id="GO:0004856">
    <property type="term" value="F:D-xylulokinase activity"/>
    <property type="evidence" value="ECO:0007669"/>
    <property type="project" value="TreeGrafter"/>
</dbReference>
<dbReference type="PANTHER" id="PTHR10196">
    <property type="entry name" value="SUGAR KINASE"/>
    <property type="match status" value="1"/>
</dbReference>
<sequence>MSATPVIAIFDVGKTNKKLFLFDENYQIVFEKTARFLETVDEDGFPCENIESLRLSVFDSLSEVFRMPQFKVKAVNFSAYGASFIYVGEDGKPLTPLYNYLKEFPEELSEQFYAKYGGKDKVSVQTASPALGSLNSGLQLYRLKKEQPDVFNRVANALHLPQYMSYLLTGKAYSDLTSIGCHTCLWDFEQNRYHEWTQQEGIALKLPSIQPANKVMPVLFPGNNYKVGIGLHDSSAALIPYLVNFHEPFILISTGTWCISLNPFNQQPLTTDELKDDCLSYLQYQGKPVKASRLFSGNEHEQQVKRIAAHFDTDIIKYRNVVFDPEIINYLKSKELSVEQDPRAKISAFGKRDLSEYRNDTEAYHQLILDLVNIQVYSTGLVLKGTKVKRIFVDGGFSKNSVFMHLLAQAFPNIEVFSASMAQATAVGAALAIHKEWNSKPVPNDIIQLKYYSANQTIDI</sequence>
<dbReference type="Proteomes" id="UP000264217">
    <property type="component" value="Unassembled WGS sequence"/>
</dbReference>
<evidence type="ECO:0000313" key="7">
    <source>
        <dbReference type="Proteomes" id="UP000264217"/>
    </source>
</evidence>
<keyword evidence="7" id="KW-1185">Reference proteome</keyword>
<dbReference type="Pfam" id="PF00370">
    <property type="entry name" value="FGGY_N"/>
    <property type="match status" value="1"/>
</dbReference>
<name>A0A372NZP5_9SPHI</name>
<evidence type="ECO:0000313" key="6">
    <source>
        <dbReference type="EMBL" id="RFZ95583.1"/>
    </source>
</evidence>
<dbReference type="CDD" id="cd07772">
    <property type="entry name" value="ASKHA_NBD_FGGY_NaCK-like"/>
    <property type="match status" value="1"/>
</dbReference>
<dbReference type="OrthoDB" id="9786272at2"/>
<protein>
    <submittedName>
        <fullName evidence="6">Carbohydrate kinase</fullName>
    </submittedName>
</protein>
<dbReference type="GO" id="GO:0005997">
    <property type="term" value="P:xylulose metabolic process"/>
    <property type="evidence" value="ECO:0007669"/>
    <property type="project" value="TreeGrafter"/>
</dbReference>
<dbReference type="InterPro" id="IPR049382">
    <property type="entry name" value="FGGY_C_2"/>
</dbReference>
<feature type="domain" description="Carbohydrate kinase FGGY N-terminal" evidence="4">
    <location>
        <begin position="7"/>
        <end position="228"/>
    </location>
</feature>
<dbReference type="EMBL" id="QWDC01000001">
    <property type="protein sequence ID" value="RFZ95583.1"/>
    <property type="molecule type" value="Genomic_DNA"/>
</dbReference>